<dbReference type="AlphaFoldDB" id="A0AAN6ITM6"/>
<gene>
    <name evidence="1" type="ORF">HRR80_005657</name>
</gene>
<dbReference type="Proteomes" id="UP001161757">
    <property type="component" value="Unassembled WGS sequence"/>
</dbReference>
<name>A0AAN6ITM6_EXODE</name>
<protein>
    <submittedName>
        <fullName evidence="1">Uncharacterized protein</fullName>
    </submittedName>
</protein>
<comment type="caution">
    <text evidence="1">The sequence shown here is derived from an EMBL/GenBank/DDBJ whole genome shotgun (WGS) entry which is preliminary data.</text>
</comment>
<proteinExistence type="predicted"/>
<reference evidence="1" key="1">
    <citation type="submission" date="2023-01" db="EMBL/GenBank/DDBJ databases">
        <title>Exophiala dermititidis isolated from Cystic Fibrosis Patient.</title>
        <authorList>
            <person name="Kurbessoian T."/>
            <person name="Crocker A."/>
            <person name="Murante D."/>
            <person name="Hogan D.A."/>
            <person name="Stajich J.E."/>
        </authorList>
    </citation>
    <scope>NUCLEOTIDE SEQUENCE</scope>
    <source>
        <strain evidence="1">Ex8</strain>
    </source>
</reference>
<accession>A0AAN6ITM6</accession>
<sequence length="157" mass="17367">MDARIRILSSNLFGIGSLVGWDGQPPQIPASLVTAHGVHLRFALQALEYAGAAVMLQGCLWVGVYLPRYAPTFIPLSTSWAQLPSETVASRLSHHCRTLPNIKIFSYGLVIAETIGRSGSHERSSVVKQAVQSWYRSQIQKDHLFDLQREPAMHCQG</sequence>
<evidence type="ECO:0000313" key="1">
    <source>
        <dbReference type="EMBL" id="KAJ8990167.1"/>
    </source>
</evidence>
<organism evidence="1 2">
    <name type="scientific">Exophiala dermatitidis</name>
    <name type="common">Black yeast-like fungus</name>
    <name type="synonym">Wangiella dermatitidis</name>
    <dbReference type="NCBI Taxonomy" id="5970"/>
    <lineage>
        <taxon>Eukaryota</taxon>
        <taxon>Fungi</taxon>
        <taxon>Dikarya</taxon>
        <taxon>Ascomycota</taxon>
        <taxon>Pezizomycotina</taxon>
        <taxon>Eurotiomycetes</taxon>
        <taxon>Chaetothyriomycetidae</taxon>
        <taxon>Chaetothyriales</taxon>
        <taxon>Herpotrichiellaceae</taxon>
        <taxon>Exophiala</taxon>
    </lineage>
</organism>
<evidence type="ECO:0000313" key="2">
    <source>
        <dbReference type="Proteomes" id="UP001161757"/>
    </source>
</evidence>
<dbReference type="EMBL" id="JAJGCB010000011">
    <property type="protein sequence ID" value="KAJ8990167.1"/>
    <property type="molecule type" value="Genomic_DNA"/>
</dbReference>